<feature type="region of interest" description="Disordered" evidence="1">
    <location>
        <begin position="1"/>
        <end position="53"/>
    </location>
</feature>
<dbReference type="RefSeq" id="XP_037885391.1">
    <property type="nucleotide sequence ID" value="XM_038029463.1"/>
</dbReference>
<feature type="region of interest" description="Disordered" evidence="1">
    <location>
        <begin position="86"/>
        <end position="111"/>
    </location>
</feature>
<reference evidence="3" key="1">
    <citation type="submission" date="2025-08" db="UniProtKB">
        <authorList>
            <consortium name="RefSeq"/>
        </authorList>
    </citation>
    <scope>IDENTIFICATION</scope>
    <source>
        <tissue evidence="3">Whole body pupa</tissue>
    </source>
</reference>
<evidence type="ECO:0000313" key="3">
    <source>
        <dbReference type="RefSeq" id="XP_037885391.1"/>
    </source>
</evidence>
<accession>A0A8U0WJC3</accession>
<feature type="compositionally biased region" description="Polar residues" evidence="1">
    <location>
        <begin position="19"/>
        <end position="32"/>
    </location>
</feature>
<organism evidence="2 3">
    <name type="scientific">Glossina fuscipes</name>
    <dbReference type="NCBI Taxonomy" id="7396"/>
    <lineage>
        <taxon>Eukaryota</taxon>
        <taxon>Metazoa</taxon>
        <taxon>Ecdysozoa</taxon>
        <taxon>Arthropoda</taxon>
        <taxon>Hexapoda</taxon>
        <taxon>Insecta</taxon>
        <taxon>Pterygota</taxon>
        <taxon>Neoptera</taxon>
        <taxon>Endopterygota</taxon>
        <taxon>Diptera</taxon>
        <taxon>Brachycera</taxon>
        <taxon>Muscomorpha</taxon>
        <taxon>Hippoboscoidea</taxon>
        <taxon>Glossinidae</taxon>
        <taxon>Glossina</taxon>
    </lineage>
</organism>
<protein>
    <submittedName>
        <fullName evidence="3">Uncharacterized protein LOC119634984</fullName>
    </submittedName>
</protein>
<sequence length="176" mass="19889">MASFNQAQKTSDENENDVLNESIGNHTMQNSKDQLDDFCGFDDTEQKDKAEDSLNESIGNHVQQTSTEQLDDFCGFADTEGKNEATTDKNICTTPRKNNEISNRHDNENEEASGAELRVAENMETSTGNRLPVTPTMTTPTNAIMPSAPRARRIRRFFVRQNNPASIIFILRFYYI</sequence>
<gene>
    <name evidence="3" type="primary">LOC119634984</name>
</gene>
<dbReference type="Proteomes" id="UP000092443">
    <property type="component" value="Unplaced"/>
</dbReference>
<proteinExistence type="predicted"/>
<feature type="compositionally biased region" description="Basic and acidic residues" evidence="1">
    <location>
        <begin position="97"/>
        <end position="107"/>
    </location>
</feature>
<evidence type="ECO:0000256" key="1">
    <source>
        <dbReference type="SAM" id="MobiDB-lite"/>
    </source>
</evidence>
<keyword evidence="2" id="KW-1185">Reference proteome</keyword>
<evidence type="ECO:0000313" key="2">
    <source>
        <dbReference type="Proteomes" id="UP000092443"/>
    </source>
</evidence>
<dbReference type="AlphaFoldDB" id="A0A8U0WJC3"/>
<dbReference type="GeneID" id="119634984"/>
<name>A0A8U0WJC3_9MUSC</name>
<dbReference type="KEGG" id="gfs:119634984"/>